<evidence type="ECO:0000256" key="2">
    <source>
        <dbReference type="ARBA" id="ARBA00022525"/>
    </source>
</evidence>
<feature type="chain" id="PRO_5046394054" evidence="5">
    <location>
        <begin position="21"/>
        <end position="919"/>
    </location>
</feature>
<evidence type="ECO:0000256" key="4">
    <source>
        <dbReference type="ARBA" id="ARBA00022837"/>
    </source>
</evidence>
<dbReference type="InterPro" id="IPR059100">
    <property type="entry name" value="TSP3_bac"/>
</dbReference>
<dbReference type="InterPro" id="IPR028974">
    <property type="entry name" value="TSP_type-3_rpt"/>
</dbReference>
<dbReference type="SUPFAM" id="SSF69318">
    <property type="entry name" value="Integrin alpha N-terminal domain"/>
    <property type="match status" value="1"/>
</dbReference>
<comment type="subcellular location">
    <subcellularLocation>
        <location evidence="1">Secreted</location>
    </subcellularLocation>
</comment>
<proteinExistence type="predicted"/>
<evidence type="ECO:0000256" key="5">
    <source>
        <dbReference type="SAM" id="SignalP"/>
    </source>
</evidence>
<dbReference type="Gene3D" id="4.10.1080.10">
    <property type="entry name" value="TSP type-3 repeat"/>
    <property type="match status" value="1"/>
</dbReference>
<reference evidence="6 7" key="1">
    <citation type="submission" date="2022-10" db="EMBL/GenBank/DDBJ databases">
        <title>Luteolibacter flavescens strain MCCC 1K03193, whole genome shotgun sequencing project.</title>
        <authorList>
            <person name="Zhao G."/>
            <person name="Shen L."/>
        </authorList>
    </citation>
    <scope>NUCLEOTIDE SEQUENCE [LARGE SCALE GENOMIC DNA]</scope>
    <source>
        <strain evidence="6 7">MCCC 1K03193</strain>
    </source>
</reference>
<organism evidence="6 7">
    <name type="scientific">Luteolibacter flavescens</name>
    <dbReference type="NCBI Taxonomy" id="1859460"/>
    <lineage>
        <taxon>Bacteria</taxon>
        <taxon>Pseudomonadati</taxon>
        <taxon>Verrucomicrobiota</taxon>
        <taxon>Verrucomicrobiia</taxon>
        <taxon>Verrucomicrobiales</taxon>
        <taxon>Verrucomicrobiaceae</taxon>
        <taxon>Luteolibacter</taxon>
    </lineage>
</organism>
<evidence type="ECO:0000313" key="6">
    <source>
        <dbReference type="EMBL" id="MCW1887298.1"/>
    </source>
</evidence>
<comment type="caution">
    <text evidence="6">The sequence shown here is derived from an EMBL/GenBank/DDBJ whole genome shotgun (WGS) entry which is preliminary data.</text>
</comment>
<dbReference type="EMBL" id="JAPDDS010000016">
    <property type="protein sequence ID" value="MCW1887298.1"/>
    <property type="molecule type" value="Genomic_DNA"/>
</dbReference>
<dbReference type="InterPro" id="IPR053180">
    <property type="entry name" value="Ca-binding_acidic-repeat"/>
</dbReference>
<gene>
    <name evidence="6" type="ORF">OKA04_21350</name>
</gene>
<keyword evidence="2" id="KW-0964">Secreted</keyword>
<dbReference type="Pfam" id="PF18884">
    <property type="entry name" value="TSP3_bac"/>
    <property type="match status" value="7"/>
</dbReference>
<sequence>MKFKILAALFPALPLAPIHAENLLWSDNFDAPDFANFDTAETTGRFNGFLVGDLVPRSANQQHSISSGTLNLAGAPLVVGSGRLRFLAAPVGSPARSYDFAAGRAGAHILSGGGVRVEFDVYPTNTTSLNGISISTGFPSSHLVAEPTGSRATNANTDFAIQLGNSGRISIQRNGQLHTAYNNSVGAVVPRRVVVDYSFTSFEDGSPLSVSATVNGVSVVSNRTHTWSNNFGQFLIEIGESFTGTRIDNLKIYDKSPLRIETTLSGDALFKSDIATGTAIGTLGARLGGLPDQASYELVAGEGDADNGKFQITGNSLQAGGYSFIGANSAEGQVFSLRVRATSADGQTTGERVILLKVEKEDDSDGLPDAWEIRHAGNITSLSGNGVADFDGDGLTDLDEYQISLGIADAFFGIKLPDLNSALADTDGDGLNDREELEPGFRLAGNVRPPTNPTIADTDGDGLSDHAESATGVYVSPANTGTDPIYHDTDGDGLSDAFETAHVSEGYNPTRDDSDLDTDGDGLTTAMEISYGTSVLLEDTDGDGLRDDEEIYGSAGLRPPTNPTLADTDGDGLSDLVETNTGTYASASDTGTNPAKNDTDGDFIRDGVEIAAGSDPFSADSRPSVPPGVTMVRITSDASTGMSTEKTYTHLISPGVGATVNGVNFSSFRPTQPPANFSAMAYLPTGQSTDFSTGSNANSWLLTEGGVTGTGIEALLRGYLQSNAGGSAGSRQTYTLTGLTPGSYYDLRIYQRSGNPEFSASGRPVDLTFTNGSEVVTPYQGLGADRPDVMLSGGSVHQAYYLSYRYRAQGTSLTVDAVVPPGSIPGSGGYQLYALTNEVVDMTVLAITGVRKDAEGNVVIDFTGSSSTTYRVTRSPDLATPFGPLALPLTATTNSAGVGQAIVPASEASEDKEFYRIED</sequence>
<dbReference type="InterPro" id="IPR028994">
    <property type="entry name" value="Integrin_alpha_N"/>
</dbReference>
<dbReference type="PANTHER" id="PTHR37467:SF1">
    <property type="entry name" value="EXPORTED CALCIUM-BINDING GLYCOPROTEIN"/>
    <property type="match status" value="1"/>
</dbReference>
<feature type="signal peptide" evidence="5">
    <location>
        <begin position="1"/>
        <end position="20"/>
    </location>
</feature>
<evidence type="ECO:0000256" key="1">
    <source>
        <dbReference type="ARBA" id="ARBA00004613"/>
    </source>
</evidence>
<dbReference type="PANTHER" id="PTHR37467">
    <property type="entry name" value="EXPORTED CALCIUM-BINDING GLYCOPROTEIN-RELATED"/>
    <property type="match status" value="1"/>
</dbReference>
<dbReference type="Proteomes" id="UP001207930">
    <property type="component" value="Unassembled WGS sequence"/>
</dbReference>
<evidence type="ECO:0000256" key="3">
    <source>
        <dbReference type="ARBA" id="ARBA00022729"/>
    </source>
</evidence>
<dbReference type="RefSeq" id="WP_264503254.1">
    <property type="nucleotide sequence ID" value="NZ_JAPDDS010000016.1"/>
</dbReference>
<evidence type="ECO:0000313" key="7">
    <source>
        <dbReference type="Proteomes" id="UP001207930"/>
    </source>
</evidence>
<keyword evidence="7" id="KW-1185">Reference proteome</keyword>
<accession>A0ABT3FUM8</accession>
<keyword evidence="4" id="KW-0106">Calcium</keyword>
<name>A0ABT3FUM8_9BACT</name>
<keyword evidence="3 5" id="KW-0732">Signal</keyword>
<protein>
    <submittedName>
        <fullName evidence="6">Thrombospondin type 3 repeat-containing protein</fullName>
    </submittedName>
</protein>